<gene>
    <name evidence="1" type="ORF">L2111_09125</name>
</gene>
<dbReference type="AlphaFoldDB" id="A0A9X4JLT8"/>
<organism evidence="1 2">
    <name type="scientific">Citrobacter portucalensis</name>
    <dbReference type="NCBI Taxonomy" id="1639133"/>
    <lineage>
        <taxon>Bacteria</taxon>
        <taxon>Pseudomonadati</taxon>
        <taxon>Pseudomonadota</taxon>
        <taxon>Gammaproteobacteria</taxon>
        <taxon>Enterobacterales</taxon>
        <taxon>Enterobacteriaceae</taxon>
        <taxon>Citrobacter</taxon>
        <taxon>Citrobacter freundii complex</taxon>
    </lineage>
</organism>
<sequence length="140" mass="16123">MKERYFYSPGERGFFPWSLKEIYENSQTGWPSDATEISEELYRTLLTGQEAGYEIITGDNKLPELSKEGPDLVKIAESEKARLMQVTADVITPLERAVKYNMATSDERQRLEAWERYSVLLMRVDTAKPEWPTPPVEQAS</sequence>
<dbReference type="Pfam" id="PF02413">
    <property type="entry name" value="Caudo_TAP"/>
    <property type="match status" value="1"/>
</dbReference>
<dbReference type="PANTHER" id="PTHR34413">
    <property type="entry name" value="PROPHAGE TAIL FIBER ASSEMBLY PROTEIN HOMOLOG TFAE-RELATED-RELATED"/>
    <property type="match status" value="1"/>
</dbReference>
<name>A0A9X4JLT8_9ENTR</name>
<dbReference type="PANTHER" id="PTHR34413:SF2">
    <property type="entry name" value="PROPHAGE TAIL FIBER ASSEMBLY PROTEIN HOMOLOG TFAE-RELATED"/>
    <property type="match status" value="1"/>
</dbReference>
<protein>
    <submittedName>
        <fullName evidence="1">Tail fiber assembly protein</fullName>
    </submittedName>
</protein>
<dbReference type="InterPro" id="IPR003458">
    <property type="entry name" value="Phage_T4_Gp38_tail_assem"/>
</dbReference>
<dbReference type="Proteomes" id="UP001147005">
    <property type="component" value="Unassembled WGS sequence"/>
</dbReference>
<proteinExistence type="predicted"/>
<evidence type="ECO:0000313" key="1">
    <source>
        <dbReference type="EMBL" id="MDE9618241.1"/>
    </source>
</evidence>
<accession>A0A9X4JLT8</accession>
<dbReference type="RefSeq" id="WP_174335144.1">
    <property type="nucleotide sequence ID" value="NZ_JAKIHW010000008.1"/>
</dbReference>
<comment type="caution">
    <text evidence="1">The sequence shown here is derived from an EMBL/GenBank/DDBJ whole genome shotgun (WGS) entry which is preliminary data.</text>
</comment>
<dbReference type="InterPro" id="IPR051220">
    <property type="entry name" value="TFA_Chaperone"/>
</dbReference>
<evidence type="ECO:0000313" key="2">
    <source>
        <dbReference type="Proteomes" id="UP001147005"/>
    </source>
</evidence>
<reference evidence="1" key="1">
    <citation type="submission" date="2022-01" db="EMBL/GenBank/DDBJ databases">
        <title>Genetic Characterization of Carbapenem-resistant Citrobacter spp. from China: a multicenter study.</title>
        <authorList>
            <person name="Ye L."/>
        </authorList>
    </citation>
    <scope>NUCLEOTIDE SEQUENCE</scope>
    <source>
        <strain evidence="1">IR5432</strain>
    </source>
</reference>
<dbReference type="EMBL" id="JAKIHW010000008">
    <property type="protein sequence ID" value="MDE9618241.1"/>
    <property type="molecule type" value="Genomic_DNA"/>
</dbReference>